<dbReference type="AlphaFoldDB" id="A0A6S6TFZ3"/>
<dbReference type="Pfam" id="PF12915">
    <property type="entry name" value="DUF3833"/>
    <property type="match status" value="1"/>
</dbReference>
<accession>A0A6S6TFZ3</accession>
<keyword evidence="1" id="KW-0449">Lipoprotein</keyword>
<dbReference type="EMBL" id="CACVAR010000250">
    <property type="protein sequence ID" value="CAA6815389.1"/>
    <property type="molecule type" value="Genomic_DNA"/>
</dbReference>
<gene>
    <name evidence="1" type="ORF">HELGO_WM46009</name>
</gene>
<dbReference type="PROSITE" id="PS51257">
    <property type="entry name" value="PROKAR_LIPOPROTEIN"/>
    <property type="match status" value="1"/>
</dbReference>
<reference evidence="1" key="1">
    <citation type="submission" date="2020-01" db="EMBL/GenBank/DDBJ databases">
        <authorList>
            <person name="Meier V. D."/>
            <person name="Meier V D."/>
        </authorList>
    </citation>
    <scope>NUCLEOTIDE SEQUENCE</scope>
    <source>
        <strain evidence="1">HLG_WM_MAG_03</strain>
    </source>
</reference>
<name>A0A6S6TFZ3_9BACT</name>
<sequence>MILKSLTTICTALLITGCSSMHIDDFAESQPAFIPQEYFNGKMTAYGIVKDRSGKIIRSFKGDLVGSWDANGVGTLDEKFVYSDGEKQTRVWTLTPTDHPKKFMGTAGDIIGEAPMVVNGNTVMIDYTMRVPYGNGTIDLNVQDWLHLQEDGVIINHSKMKKFGFTVGELVITIIKE</sequence>
<proteinExistence type="predicted"/>
<organism evidence="1">
    <name type="scientific">uncultured Sulfurovum sp</name>
    <dbReference type="NCBI Taxonomy" id="269237"/>
    <lineage>
        <taxon>Bacteria</taxon>
        <taxon>Pseudomonadati</taxon>
        <taxon>Campylobacterota</taxon>
        <taxon>Epsilonproteobacteria</taxon>
        <taxon>Campylobacterales</taxon>
        <taxon>Sulfurovaceae</taxon>
        <taxon>Sulfurovum</taxon>
        <taxon>environmental samples</taxon>
    </lineage>
</organism>
<evidence type="ECO:0000313" key="1">
    <source>
        <dbReference type="EMBL" id="CAA6815389.1"/>
    </source>
</evidence>
<dbReference type="InterPro" id="IPR024409">
    <property type="entry name" value="DUF3833"/>
</dbReference>
<protein>
    <submittedName>
        <fullName evidence="1">FIG086212: Putative lipoprotein</fullName>
    </submittedName>
</protein>